<evidence type="ECO:0000313" key="2">
    <source>
        <dbReference type="Ensembl" id="ENSCPBP00000024437.1"/>
    </source>
</evidence>
<reference evidence="2" key="1">
    <citation type="submission" date="2025-08" db="UniProtKB">
        <authorList>
            <consortium name="Ensembl"/>
        </authorList>
    </citation>
    <scope>IDENTIFICATION</scope>
</reference>
<dbReference type="Proteomes" id="UP000694380">
    <property type="component" value="Unplaced"/>
</dbReference>
<accession>A0A8C3HYB9</accession>
<organism evidence="2 3">
    <name type="scientific">Chrysemys picta bellii</name>
    <name type="common">Western painted turtle</name>
    <name type="synonym">Emys bellii</name>
    <dbReference type="NCBI Taxonomy" id="8478"/>
    <lineage>
        <taxon>Eukaryota</taxon>
        <taxon>Metazoa</taxon>
        <taxon>Chordata</taxon>
        <taxon>Craniata</taxon>
        <taxon>Vertebrata</taxon>
        <taxon>Euteleostomi</taxon>
        <taxon>Archelosauria</taxon>
        <taxon>Testudinata</taxon>
        <taxon>Testudines</taxon>
        <taxon>Cryptodira</taxon>
        <taxon>Durocryptodira</taxon>
        <taxon>Testudinoidea</taxon>
        <taxon>Emydidae</taxon>
        <taxon>Chrysemys</taxon>
    </lineage>
</organism>
<evidence type="ECO:0000256" key="1">
    <source>
        <dbReference type="SAM" id="MobiDB-lite"/>
    </source>
</evidence>
<dbReference type="GO" id="GO:0005742">
    <property type="term" value="C:mitochondrial outer membrane translocase complex"/>
    <property type="evidence" value="ECO:0007669"/>
    <property type="project" value="InterPro"/>
</dbReference>
<dbReference type="Pfam" id="PF15184">
    <property type="entry name" value="TOM6p"/>
    <property type="match status" value="1"/>
</dbReference>
<dbReference type="InterPro" id="IPR029182">
    <property type="entry name" value="TOMM6"/>
</dbReference>
<dbReference type="OMA" id="WIRSACH"/>
<feature type="region of interest" description="Disordered" evidence="1">
    <location>
        <begin position="15"/>
        <end position="39"/>
    </location>
</feature>
<dbReference type="PANTHER" id="PTHR15527:SF0">
    <property type="entry name" value="MITOCHONDRIAL IMPORT RECEPTOR SUBUNIT TOM6 HOMOLOG"/>
    <property type="match status" value="1"/>
</dbReference>
<sequence>MTFYPWPARAAEAPPLARGAAMAPGGQAGGSGSPGSRREGLRDWIRSACHFAADRNDFRRNLIVNLGLFAAGVWVARNLTDIDLMSPPPVA</sequence>
<reference evidence="2" key="2">
    <citation type="submission" date="2025-09" db="UniProtKB">
        <authorList>
            <consortium name="Ensembl"/>
        </authorList>
    </citation>
    <scope>IDENTIFICATION</scope>
</reference>
<evidence type="ECO:0000313" key="3">
    <source>
        <dbReference type="Proteomes" id="UP000694380"/>
    </source>
</evidence>
<gene>
    <name evidence="2" type="primary">TOMM6</name>
</gene>
<name>A0A8C3HYB9_CHRPI</name>
<dbReference type="Ensembl" id="ENSCPBT00000028796.1">
    <property type="protein sequence ID" value="ENSCPBP00000024437.1"/>
    <property type="gene ID" value="ENSCPBG00000017444.1"/>
</dbReference>
<dbReference type="PANTHER" id="PTHR15527">
    <property type="entry name" value="MITOCHONDRIAL IMPORT RECEPTOR SUBUNIT TOM6 HOMOLOG"/>
    <property type="match status" value="1"/>
</dbReference>
<dbReference type="GeneTree" id="ENSGT00390000002376"/>
<dbReference type="AlphaFoldDB" id="A0A8C3HYB9"/>
<protein>
    <submittedName>
        <fullName evidence="2">Translocase of outer mitochondrial membrane 6</fullName>
    </submittedName>
</protein>
<keyword evidence="3" id="KW-1185">Reference proteome</keyword>
<proteinExistence type="predicted"/>
<feature type="compositionally biased region" description="Low complexity" evidence="1">
    <location>
        <begin position="15"/>
        <end position="25"/>
    </location>
</feature>